<keyword evidence="3" id="KW-1185">Reference proteome</keyword>
<reference evidence="2 3" key="1">
    <citation type="submission" date="2015-07" db="EMBL/GenBank/DDBJ databases">
        <title>Comparative genomics of the Sigatoka disease complex on banana suggests a link between parallel evolutionary changes in Pseudocercospora fijiensis and Pseudocercospora eumusae and increased virulence on the banana host.</title>
        <authorList>
            <person name="Chang T.-C."/>
            <person name="Salvucci A."/>
            <person name="Crous P.W."/>
            <person name="Stergiopoulos I."/>
        </authorList>
    </citation>
    <scope>NUCLEOTIDE SEQUENCE [LARGE SCALE GENOMIC DNA]</scope>
    <source>
        <strain evidence="2 3">CBS 116634</strain>
    </source>
</reference>
<feature type="compositionally biased region" description="Basic residues" evidence="1">
    <location>
        <begin position="58"/>
        <end position="68"/>
    </location>
</feature>
<dbReference type="OrthoDB" id="10671126at2759"/>
<gene>
    <name evidence="2" type="ORF">AC579_2331</name>
</gene>
<evidence type="ECO:0000313" key="2">
    <source>
        <dbReference type="EMBL" id="KXS97093.1"/>
    </source>
</evidence>
<feature type="region of interest" description="Disordered" evidence="1">
    <location>
        <begin position="93"/>
        <end position="138"/>
    </location>
</feature>
<sequence length="177" mass="19717">MCLPVVWLPWAGSGDDLAPTKEIDTATKQPDRAEQKFGKTAAHLVVSTKAITPQAKLKVPHTPKRQRTTKNDDSKDMLDSDGLTIDWKLDSLAYPPPLTPQERASFDAQMMPPPSSAASATPKRKRETKHSTYYEAWDPPSPSSFLGMAHTKSMLRKHNSERAPWVVVSEALKKRRA</sequence>
<dbReference type="EMBL" id="LFZO01000803">
    <property type="protein sequence ID" value="KXS97093.1"/>
    <property type="molecule type" value="Genomic_DNA"/>
</dbReference>
<evidence type="ECO:0000256" key="1">
    <source>
        <dbReference type="SAM" id="MobiDB-lite"/>
    </source>
</evidence>
<feature type="compositionally biased region" description="Basic and acidic residues" evidence="1">
    <location>
        <begin position="69"/>
        <end position="78"/>
    </location>
</feature>
<proteinExistence type="predicted"/>
<accession>A0A139H3R4</accession>
<evidence type="ECO:0000313" key="3">
    <source>
        <dbReference type="Proteomes" id="UP000073492"/>
    </source>
</evidence>
<dbReference type="Proteomes" id="UP000073492">
    <property type="component" value="Unassembled WGS sequence"/>
</dbReference>
<name>A0A139H3R4_9PEZI</name>
<comment type="caution">
    <text evidence="2">The sequence shown here is derived from an EMBL/GenBank/DDBJ whole genome shotgun (WGS) entry which is preliminary data.</text>
</comment>
<feature type="region of interest" description="Disordered" evidence="1">
    <location>
        <begin position="49"/>
        <end position="80"/>
    </location>
</feature>
<protein>
    <submittedName>
        <fullName evidence="2">Uncharacterized protein</fullName>
    </submittedName>
</protein>
<dbReference type="AlphaFoldDB" id="A0A139H3R4"/>
<organism evidence="2 3">
    <name type="scientific">Pseudocercospora musae</name>
    <dbReference type="NCBI Taxonomy" id="113226"/>
    <lineage>
        <taxon>Eukaryota</taxon>
        <taxon>Fungi</taxon>
        <taxon>Dikarya</taxon>
        <taxon>Ascomycota</taxon>
        <taxon>Pezizomycotina</taxon>
        <taxon>Dothideomycetes</taxon>
        <taxon>Dothideomycetidae</taxon>
        <taxon>Mycosphaerellales</taxon>
        <taxon>Mycosphaerellaceae</taxon>
        <taxon>Pseudocercospora</taxon>
    </lineage>
</organism>